<comment type="caution">
    <text evidence="12">Lacks conserved residue(s) required for the propagation of feature annotation.</text>
</comment>
<keyword evidence="11 12" id="KW-0119">Carbohydrate metabolism</keyword>
<dbReference type="OrthoDB" id="9775849at2"/>
<dbReference type="InterPro" id="IPR011611">
    <property type="entry name" value="PfkB_dom"/>
</dbReference>
<protein>
    <recommendedName>
        <fullName evidence="3 12">Ribokinase</fullName>
        <shortName evidence="12">RK</shortName>
        <ecNumber evidence="2 12">2.7.1.15</ecNumber>
    </recommendedName>
</protein>
<evidence type="ECO:0000256" key="5">
    <source>
        <dbReference type="ARBA" id="ARBA00022723"/>
    </source>
</evidence>
<dbReference type="SUPFAM" id="SSF53613">
    <property type="entry name" value="Ribokinase-like"/>
    <property type="match status" value="1"/>
</dbReference>
<name>A0A143YV50_9LACT</name>
<keyword evidence="9 12" id="KW-0460">Magnesium</keyword>
<dbReference type="PANTHER" id="PTHR10584">
    <property type="entry name" value="SUGAR KINASE"/>
    <property type="match status" value="1"/>
</dbReference>
<dbReference type="GO" id="GO:0005524">
    <property type="term" value="F:ATP binding"/>
    <property type="evidence" value="ECO:0007669"/>
    <property type="project" value="UniProtKB-UniRule"/>
</dbReference>
<evidence type="ECO:0000256" key="6">
    <source>
        <dbReference type="ARBA" id="ARBA00022741"/>
    </source>
</evidence>
<feature type="active site" description="Proton acceptor" evidence="12">
    <location>
        <position position="242"/>
    </location>
</feature>
<dbReference type="NCBIfam" id="TIGR02152">
    <property type="entry name" value="D_ribokin_bact"/>
    <property type="match status" value="1"/>
</dbReference>
<feature type="binding site" evidence="12">
    <location>
        <position position="238"/>
    </location>
    <ligand>
        <name>K(+)</name>
        <dbReference type="ChEBI" id="CHEBI:29103"/>
    </ligand>
</feature>
<organism evidence="14 15">
    <name type="scientific">Trichococcus palustris</name>
    <dbReference type="NCBI Taxonomy" id="140314"/>
    <lineage>
        <taxon>Bacteria</taxon>
        <taxon>Bacillati</taxon>
        <taxon>Bacillota</taxon>
        <taxon>Bacilli</taxon>
        <taxon>Lactobacillales</taxon>
        <taxon>Carnobacteriaceae</taxon>
        <taxon>Trichococcus</taxon>
    </lineage>
</organism>
<evidence type="ECO:0000256" key="9">
    <source>
        <dbReference type="ARBA" id="ARBA00022842"/>
    </source>
</evidence>
<dbReference type="Gene3D" id="3.40.1190.20">
    <property type="match status" value="1"/>
</dbReference>
<dbReference type="InterPro" id="IPR002139">
    <property type="entry name" value="Ribo/fructo_kinase"/>
</dbReference>
<dbReference type="RefSeq" id="WP_087033808.1">
    <property type="nucleotide sequence ID" value="NZ_FJNE01000007.1"/>
</dbReference>
<comment type="function">
    <text evidence="12">Catalyzes the phosphorylation of ribose at O-5 in a reaction requiring ATP and magnesium. The resulting D-ribose-5-phosphate can then be used either for sythesis of nucleotides, histidine, and tryptophan, or as a component of the pentose phosphate pathway.</text>
</comment>
<keyword evidence="15" id="KW-1185">Reference proteome</keyword>
<feature type="binding site" evidence="12">
    <location>
        <position position="266"/>
    </location>
    <ligand>
        <name>ATP</name>
        <dbReference type="ChEBI" id="CHEBI:30616"/>
    </ligand>
</feature>
<evidence type="ECO:0000256" key="3">
    <source>
        <dbReference type="ARBA" id="ARBA00016943"/>
    </source>
</evidence>
<evidence type="ECO:0000256" key="10">
    <source>
        <dbReference type="ARBA" id="ARBA00022958"/>
    </source>
</evidence>
<keyword evidence="4 12" id="KW-0808">Transferase</keyword>
<feature type="binding site" evidence="12">
    <location>
        <position position="183"/>
    </location>
    <ligand>
        <name>ATP</name>
        <dbReference type="ChEBI" id="CHEBI:30616"/>
    </ligand>
</feature>
<dbReference type="Pfam" id="PF00294">
    <property type="entry name" value="PfkB"/>
    <property type="match status" value="1"/>
</dbReference>
<comment type="similarity">
    <text evidence="12">Belongs to the carbohydrate kinase PfkB family. Ribokinase subfamily.</text>
</comment>
<feature type="binding site" evidence="12">
    <location>
        <begin position="11"/>
        <end position="13"/>
    </location>
    <ligand>
        <name>substrate</name>
    </ligand>
</feature>
<dbReference type="InterPro" id="IPR029056">
    <property type="entry name" value="Ribokinase-like"/>
</dbReference>
<feature type="binding site" evidence="12">
    <location>
        <position position="236"/>
    </location>
    <ligand>
        <name>K(+)</name>
        <dbReference type="ChEBI" id="CHEBI:29103"/>
    </ligand>
</feature>
<evidence type="ECO:0000256" key="11">
    <source>
        <dbReference type="ARBA" id="ARBA00023277"/>
    </source>
</evidence>
<dbReference type="AlphaFoldDB" id="A0A143YV50"/>
<evidence type="ECO:0000313" key="14">
    <source>
        <dbReference type="EMBL" id="CZQ98343.1"/>
    </source>
</evidence>
<comment type="similarity">
    <text evidence="1">Belongs to the carbohydrate kinase pfkB family.</text>
</comment>
<dbReference type="PANTHER" id="PTHR10584:SF166">
    <property type="entry name" value="RIBOKINASE"/>
    <property type="match status" value="1"/>
</dbReference>
<gene>
    <name evidence="12" type="primary">rbsK</name>
    <name evidence="14" type="ORF">Tpal_2252</name>
</gene>
<feature type="binding site" evidence="12">
    <location>
        <position position="277"/>
    </location>
    <ligand>
        <name>K(+)</name>
        <dbReference type="ChEBI" id="CHEBI:29103"/>
    </ligand>
</feature>
<comment type="pathway">
    <text evidence="12">Carbohydrate metabolism; D-ribose degradation; D-ribose 5-phosphate from beta-D-ribopyranose: step 2/2.</text>
</comment>
<dbReference type="InterPro" id="IPR002173">
    <property type="entry name" value="Carboh/pur_kinase_PfkB_CS"/>
</dbReference>
<dbReference type="STRING" id="140314.SAMN04488076_11068"/>
<evidence type="ECO:0000256" key="8">
    <source>
        <dbReference type="ARBA" id="ARBA00022840"/>
    </source>
</evidence>
<keyword evidence="6 12" id="KW-0547">Nucleotide-binding</keyword>
<feature type="domain" description="Carbohydrate kinase PfkB" evidence="13">
    <location>
        <begin position="1"/>
        <end position="284"/>
    </location>
</feature>
<dbReference type="Proteomes" id="UP000242754">
    <property type="component" value="Unassembled WGS sequence"/>
</dbReference>
<comment type="subunit">
    <text evidence="12">Homodimer.</text>
</comment>
<evidence type="ECO:0000256" key="2">
    <source>
        <dbReference type="ARBA" id="ARBA00012035"/>
    </source>
</evidence>
<feature type="binding site" evidence="12">
    <location>
        <position position="242"/>
    </location>
    <ligand>
        <name>substrate</name>
    </ligand>
</feature>
<keyword evidence="5 12" id="KW-0479">Metal-binding</keyword>
<dbReference type="CDD" id="cd01174">
    <property type="entry name" value="ribokinase"/>
    <property type="match status" value="1"/>
</dbReference>
<feature type="binding site" evidence="12">
    <location>
        <begin position="241"/>
        <end position="242"/>
    </location>
    <ligand>
        <name>ATP</name>
        <dbReference type="ChEBI" id="CHEBI:30616"/>
    </ligand>
</feature>
<proteinExistence type="inferred from homology"/>
<comment type="activity regulation">
    <text evidence="12">Activated by a monovalent cation that binds near, but not in, the active site. The most likely occupant of the site in vivo is potassium. Ion binding induces a conformational change that may alter substrate affinity.</text>
</comment>
<keyword evidence="10 12" id="KW-0630">Potassium</keyword>
<dbReference type="PROSITE" id="PS00583">
    <property type="entry name" value="PFKB_KINASES_1"/>
    <property type="match status" value="1"/>
</dbReference>
<feature type="binding site" evidence="12">
    <location>
        <position position="139"/>
    </location>
    <ligand>
        <name>substrate</name>
    </ligand>
</feature>
<comment type="subcellular location">
    <subcellularLocation>
        <location evidence="12">Cytoplasm</location>
    </subcellularLocation>
</comment>
<feature type="binding site" evidence="12">
    <location>
        <begin position="210"/>
        <end position="215"/>
    </location>
    <ligand>
        <name>ATP</name>
        <dbReference type="ChEBI" id="CHEBI:30616"/>
    </ligand>
</feature>
<dbReference type="InterPro" id="IPR011877">
    <property type="entry name" value="Ribokinase"/>
</dbReference>
<accession>A0A143YV50</accession>
<sequence length="301" mass="32360">MRNIMVVGSISTDFVVTADRRPETGETITGKDFKTTFGGKGANQAVASARLGGHVSMVGTVGNDIFGQELVKNLATNGIAVKNVERVTHFPSGSAHITIVDGDNAIVYIPGANNAFDLDRVEKLAAEMEQTDLVIIQNELPQDVVDKIIAVCYEKDVKVLYNPAPARTLDEDSLEKVTFITPNESEFKLMFPGLTVSEGVKKYPKKLIVTLGSKGVCYHDGISERIIPSYHVTPVDTTGAGDTFNGAFAVGITSGLDMEASLHFGNLAAALSIQKFGAQGGMPTLEEMKGNDKYEKTWNIE</sequence>
<evidence type="ECO:0000259" key="13">
    <source>
        <dbReference type="Pfam" id="PF00294"/>
    </source>
</evidence>
<keyword evidence="8 12" id="KW-0067">ATP-binding</keyword>
<reference evidence="14 15" key="1">
    <citation type="submission" date="2016-02" db="EMBL/GenBank/DDBJ databases">
        <authorList>
            <person name="Wen L."/>
            <person name="He K."/>
            <person name="Yang H."/>
        </authorList>
    </citation>
    <scope>NUCLEOTIDE SEQUENCE [LARGE SCALE GENOMIC DNA]</scope>
    <source>
        <strain evidence="14">Trichococcus palustris</strain>
    </source>
</reference>
<dbReference type="GO" id="GO:0046872">
    <property type="term" value="F:metal ion binding"/>
    <property type="evidence" value="ECO:0007669"/>
    <property type="project" value="UniProtKB-KW"/>
</dbReference>
<feature type="binding site" evidence="12">
    <location>
        <begin position="39"/>
        <end position="43"/>
    </location>
    <ligand>
        <name>substrate</name>
    </ligand>
</feature>
<keyword evidence="7 12" id="KW-0418">Kinase</keyword>
<dbReference type="HAMAP" id="MF_01987">
    <property type="entry name" value="Ribokinase"/>
    <property type="match status" value="1"/>
</dbReference>
<dbReference type="PROSITE" id="PS00584">
    <property type="entry name" value="PFKB_KINASES_2"/>
    <property type="match status" value="1"/>
</dbReference>
<dbReference type="GO" id="GO:0004747">
    <property type="term" value="F:ribokinase activity"/>
    <property type="evidence" value="ECO:0007669"/>
    <property type="project" value="UniProtKB-UniRule"/>
</dbReference>
<evidence type="ECO:0000256" key="4">
    <source>
        <dbReference type="ARBA" id="ARBA00022679"/>
    </source>
</evidence>
<comment type="catalytic activity">
    <reaction evidence="12">
        <text>D-ribose + ATP = D-ribose 5-phosphate + ADP + H(+)</text>
        <dbReference type="Rhea" id="RHEA:13697"/>
        <dbReference type="ChEBI" id="CHEBI:15378"/>
        <dbReference type="ChEBI" id="CHEBI:30616"/>
        <dbReference type="ChEBI" id="CHEBI:47013"/>
        <dbReference type="ChEBI" id="CHEBI:78346"/>
        <dbReference type="ChEBI" id="CHEBI:456216"/>
        <dbReference type="EC" id="2.7.1.15"/>
    </reaction>
</comment>
<dbReference type="EC" id="2.7.1.15" evidence="2 12"/>
<keyword evidence="12" id="KW-0963">Cytoplasm</keyword>
<dbReference type="UniPathway" id="UPA00916">
    <property type="reaction ID" value="UER00889"/>
</dbReference>
<evidence type="ECO:0000256" key="12">
    <source>
        <dbReference type="HAMAP-Rule" id="MF_01987"/>
    </source>
</evidence>
<evidence type="ECO:0000313" key="15">
    <source>
        <dbReference type="Proteomes" id="UP000242754"/>
    </source>
</evidence>
<dbReference type="PRINTS" id="PR00990">
    <property type="entry name" value="RIBOKINASE"/>
</dbReference>
<dbReference type="EMBL" id="FJNE01000007">
    <property type="protein sequence ID" value="CZQ98343.1"/>
    <property type="molecule type" value="Genomic_DNA"/>
</dbReference>
<feature type="binding site" evidence="12">
    <location>
        <position position="272"/>
    </location>
    <ligand>
        <name>K(+)</name>
        <dbReference type="ChEBI" id="CHEBI:29103"/>
    </ligand>
</feature>
<evidence type="ECO:0000256" key="1">
    <source>
        <dbReference type="ARBA" id="ARBA00005380"/>
    </source>
</evidence>
<dbReference type="GO" id="GO:0019303">
    <property type="term" value="P:D-ribose catabolic process"/>
    <property type="evidence" value="ECO:0007669"/>
    <property type="project" value="UniProtKB-UniRule"/>
</dbReference>
<evidence type="ECO:0000256" key="7">
    <source>
        <dbReference type="ARBA" id="ARBA00022777"/>
    </source>
</evidence>
<feature type="binding site" evidence="12">
    <location>
        <position position="275"/>
    </location>
    <ligand>
        <name>K(+)</name>
        <dbReference type="ChEBI" id="CHEBI:29103"/>
    </ligand>
</feature>
<dbReference type="GO" id="GO:0005829">
    <property type="term" value="C:cytosol"/>
    <property type="evidence" value="ECO:0007669"/>
    <property type="project" value="TreeGrafter"/>
</dbReference>
<comment type="cofactor">
    <cofactor evidence="12">
        <name>Mg(2+)</name>
        <dbReference type="ChEBI" id="CHEBI:18420"/>
    </cofactor>
    <text evidence="12">Requires a divalent cation, most likely magnesium in vivo, as an electrophilic catalyst to aid phosphoryl group transfer. It is the chelate of the metal and the nucleotide that is the actual substrate.</text>
</comment>